<name>A0ABS4J6E4_9BACL</name>
<accession>A0ABS4J6E4</accession>
<organism evidence="1 2">
    <name type="scientific">Paenibacillus eucommiae</name>
    <dbReference type="NCBI Taxonomy" id="1355755"/>
    <lineage>
        <taxon>Bacteria</taxon>
        <taxon>Bacillati</taxon>
        <taxon>Bacillota</taxon>
        <taxon>Bacilli</taxon>
        <taxon>Bacillales</taxon>
        <taxon>Paenibacillaceae</taxon>
        <taxon>Paenibacillus</taxon>
    </lineage>
</organism>
<comment type="caution">
    <text evidence="1">The sequence shown here is derived from an EMBL/GenBank/DDBJ whole genome shotgun (WGS) entry which is preliminary data.</text>
</comment>
<keyword evidence="2" id="KW-1185">Reference proteome</keyword>
<dbReference type="RefSeq" id="WP_209977190.1">
    <property type="nucleotide sequence ID" value="NZ_JAGGLB010000033.1"/>
</dbReference>
<protein>
    <submittedName>
        <fullName evidence="1">Uncharacterized protein</fullName>
    </submittedName>
</protein>
<dbReference type="Proteomes" id="UP001519287">
    <property type="component" value="Unassembled WGS sequence"/>
</dbReference>
<reference evidence="1 2" key="1">
    <citation type="submission" date="2021-03" db="EMBL/GenBank/DDBJ databases">
        <title>Genomic Encyclopedia of Type Strains, Phase IV (KMG-IV): sequencing the most valuable type-strain genomes for metagenomic binning, comparative biology and taxonomic classification.</title>
        <authorList>
            <person name="Goeker M."/>
        </authorList>
    </citation>
    <scope>NUCLEOTIDE SEQUENCE [LARGE SCALE GENOMIC DNA]</scope>
    <source>
        <strain evidence="1 2">DSM 26048</strain>
    </source>
</reference>
<sequence>MKNIAKARMWRGPGGLTMKNIVKVADSSRLCVLAGPFFIHGAFATRKSPLSREKNLVG</sequence>
<gene>
    <name evidence="1" type="ORF">J2Z66_007030</name>
</gene>
<evidence type="ECO:0000313" key="1">
    <source>
        <dbReference type="EMBL" id="MBP1995388.1"/>
    </source>
</evidence>
<evidence type="ECO:0000313" key="2">
    <source>
        <dbReference type="Proteomes" id="UP001519287"/>
    </source>
</evidence>
<dbReference type="EMBL" id="JAGGLB010000033">
    <property type="protein sequence ID" value="MBP1995388.1"/>
    <property type="molecule type" value="Genomic_DNA"/>
</dbReference>
<proteinExistence type="predicted"/>